<protein>
    <submittedName>
        <fullName evidence="1">Uncharacterized protein</fullName>
    </submittedName>
</protein>
<dbReference type="Proteomes" id="UP000613743">
    <property type="component" value="Unassembled WGS sequence"/>
</dbReference>
<dbReference type="EMBL" id="BMPZ01000002">
    <property type="protein sequence ID" value="GGI72729.1"/>
    <property type="molecule type" value="Genomic_DNA"/>
</dbReference>
<gene>
    <name evidence="1" type="ORF">GCM10009332_07730</name>
</gene>
<reference evidence="1" key="1">
    <citation type="journal article" date="2014" name="Int. J. Syst. Evol. Microbiol.">
        <title>Complete genome sequence of Corynebacterium casei LMG S-19264T (=DSM 44701T), isolated from a smear-ripened cheese.</title>
        <authorList>
            <consortium name="US DOE Joint Genome Institute (JGI-PGF)"/>
            <person name="Walter F."/>
            <person name="Albersmeier A."/>
            <person name="Kalinowski J."/>
            <person name="Ruckert C."/>
        </authorList>
    </citation>
    <scope>NUCLEOTIDE SEQUENCE</scope>
    <source>
        <strain evidence="1">JCM 30804</strain>
    </source>
</reference>
<name>A0A917JMX9_9GAMM</name>
<evidence type="ECO:0000313" key="2">
    <source>
        <dbReference type="Proteomes" id="UP000613743"/>
    </source>
</evidence>
<sequence length="1481" mass="169140">MQKLFNESIGVIRFAREISESSWLNYSDEFEKALCKSTNTSLDFSSVRWGDTIPLLAISQLCYKEFINREKKLSLIINTNDLDHQVSTFNTFLSRHGFLDIFEKSCFFYDGNCHISIGNLKNQISRINVKLKFNKAECIPATQLTCHELTESDIAEQVNLMVDAAANEVATKIPSSHIYEKDYALQKLRTVLAELIENSCAYAYSRQDLAGCVSVFARVRFSYGVSDKRNEAQDQERNCILINKWERFRLGENGVWIELFVLDSGAGLLSNIDNWTTEWNDEAQLLEQIIKSSKYPLRSLMGNVFSGGYSSSRRNNEKTFITGLQLIYQTLSSRPSAIDGTGDFIRLITGNEVISGHLPLPKQHGIGGVYQAKKTPDGTYYHCGIGISPEKFSLPDYFHKPDEKMIDSIKKDFSGKPAIGLNNVKVVDIRHLKEEGNYTESAKRPSRNSIPDGLKHIVWLPSESVNKHDIKSWLELSLSKSIFSITIADIPIHRASYFDYLIINERFYGDLIGSGLNVYLITRDWRVVHYLPYKDKAKVVFKYSDNEKYKRMNLANLNKSLRETDSKIFWSKIGQAFLNESVLWEKRNGEDDIVIQGYIDFGRATSNRYIHKIIKASFERALPLWQYDDENFDFVTTDELVKSFASDLKLQTELRHYPSINDSSSRYKKNVVLVGSVKVTGETNTHIKTIAASQRTVNMMDEIYVLVHPSIPINKPYMRLLNWSEKFKPEVNPKYERIESTPFVKKGGIKSYNIISRSHSPAQLMYSEFAKGFMKLGHWDYSGSHDLLTVNLSRVVTLSHQSVSWVAAMLTELHDKDKANILVYISHAVTEKLFHILGDRFEHTLSKYQSFPLQRVNSGISQQSFFSPLVLEDIERCVETNCNASLGKKVNIVVVDDAIVSGKTLRDAEEVLKFNSKCEITSLVIVDRSGYPSSKGMNDYYESHRAYWRWDVPSMGSRAHCPMCSCLNTAKIFQQVILDSVLQKRIDEWIKMWSARKVVDQGWDVDVYEPIPLDPPRKMTFGRHYKEKSGVEFDHKYSTTLTAMSIEISRSTLRVDFPIQKFVYGNSLQDDICNSAKLEVICCHLLILGDAIPLTKQVEYYECLLDLLWNEITVSPSSSLAGITLFYAEDVVLPLIWERVKENISIRGCLNFDTMLASAYIANRLLETGFLSEKSFRVDDISSPQQVEAFTFLELVLTGKERGAKLSLELSEFFKVCGVGPSVSHEGLIDKILNPKGKKIDGCSFINQFKECMSTLSDVLAYLKEFKFIDRGQHDICFSNIKQLLEYSTSQKVYSATTIRKISDRLSASGLIPRMWDAIIIEAHKVEEFLYETVAKFDKAKSGIIDSKINSGRMHEKWHDTHMPEVYISELQIDPDSAPRFMFLSPTRELIYDRICNSIYAKDGITDEMGQPCTQIIRAQITKDNLRIELINKVKFGKKFELLAKPYEVLHDVMGGQRSPSFTSDEYSYIIDIPPVNNHFG</sequence>
<proteinExistence type="predicted"/>
<reference evidence="1" key="2">
    <citation type="submission" date="2020-09" db="EMBL/GenBank/DDBJ databases">
        <authorList>
            <person name="Sun Q."/>
            <person name="Ohkuma M."/>
        </authorList>
    </citation>
    <scope>NUCLEOTIDE SEQUENCE</scope>
    <source>
        <strain evidence="1">JCM 30804</strain>
    </source>
</reference>
<organism evidence="1 2">
    <name type="scientific">Shewanella gelidii</name>
    <dbReference type="NCBI Taxonomy" id="1642821"/>
    <lineage>
        <taxon>Bacteria</taxon>
        <taxon>Pseudomonadati</taxon>
        <taxon>Pseudomonadota</taxon>
        <taxon>Gammaproteobacteria</taxon>
        <taxon>Alteromonadales</taxon>
        <taxon>Shewanellaceae</taxon>
        <taxon>Shewanella</taxon>
    </lineage>
</organism>
<keyword evidence="2" id="KW-1185">Reference proteome</keyword>
<comment type="caution">
    <text evidence="1">The sequence shown here is derived from an EMBL/GenBank/DDBJ whole genome shotgun (WGS) entry which is preliminary data.</text>
</comment>
<dbReference type="RefSeq" id="WP_188918062.1">
    <property type="nucleotide sequence ID" value="NZ_BMPZ01000002.1"/>
</dbReference>
<evidence type="ECO:0000313" key="1">
    <source>
        <dbReference type="EMBL" id="GGI72729.1"/>
    </source>
</evidence>
<accession>A0A917JMX9</accession>